<comment type="function">
    <text evidence="6">Adds a myristoyl group to the N-terminal glycine residue of certain cellular proteins. Myristoylates adenylate kinase AK2. During the asexual blood stage, may myristoylate proteins such as ARO, CDPK1 and GAP45. Probably by mediating protein myristoylation, plays a role in the assembly of the inner membrane complex during the early stages of schizogony and in the formation of rhoptries in the late stages and thus merozoite egress.</text>
</comment>
<evidence type="ECO:0000259" key="12">
    <source>
        <dbReference type="PROSITE" id="PS51186"/>
    </source>
</evidence>
<dbReference type="PhylomeDB" id="A0A0G4H0M8"/>
<dbReference type="InterPro" id="IPR022676">
    <property type="entry name" value="NMT_N"/>
</dbReference>
<evidence type="ECO:0000313" key="14">
    <source>
        <dbReference type="Proteomes" id="UP000041254"/>
    </source>
</evidence>
<dbReference type="FunFam" id="3.40.630.170:FF:000001">
    <property type="entry name" value="Glycylpeptide N-tetradecanoyltransferase"/>
    <property type="match status" value="1"/>
</dbReference>
<evidence type="ECO:0000256" key="9">
    <source>
        <dbReference type="RuleBase" id="RU004178"/>
    </source>
</evidence>
<dbReference type="InterPro" id="IPR016181">
    <property type="entry name" value="Acyl_CoA_acyltransferase"/>
</dbReference>
<evidence type="ECO:0000313" key="13">
    <source>
        <dbReference type="EMBL" id="CEM36970.1"/>
    </source>
</evidence>
<feature type="compositionally biased region" description="Acidic residues" evidence="10">
    <location>
        <begin position="600"/>
        <end position="609"/>
    </location>
</feature>
<gene>
    <name evidence="13" type="ORF">Vbra_19206</name>
</gene>
<feature type="domain" description="N-acetyltransferase" evidence="12">
    <location>
        <begin position="138"/>
        <end position="296"/>
    </location>
</feature>
<feature type="region of interest" description="Disordered" evidence="10">
    <location>
        <begin position="1"/>
        <end position="48"/>
    </location>
</feature>
<dbReference type="PANTHER" id="PTHR11377">
    <property type="entry name" value="N-MYRISTOYL TRANSFERASE"/>
    <property type="match status" value="1"/>
</dbReference>
<dbReference type="VEuPathDB" id="CryptoDB:Vbra_19206"/>
<feature type="transmembrane region" description="Helical" evidence="11">
    <location>
        <begin position="686"/>
        <end position="703"/>
    </location>
</feature>
<keyword evidence="11" id="KW-1133">Transmembrane helix</keyword>
<reference evidence="13 14" key="1">
    <citation type="submission" date="2014-11" db="EMBL/GenBank/DDBJ databases">
        <authorList>
            <person name="Zhu J."/>
            <person name="Qi W."/>
            <person name="Song R."/>
        </authorList>
    </citation>
    <scope>NUCLEOTIDE SEQUENCE [LARGE SCALE GENOMIC DNA]</scope>
</reference>
<feature type="compositionally biased region" description="Polar residues" evidence="10">
    <location>
        <begin position="630"/>
        <end position="656"/>
    </location>
</feature>
<evidence type="ECO:0000256" key="5">
    <source>
        <dbReference type="ARBA" id="ARBA00023315"/>
    </source>
</evidence>
<dbReference type="InterPro" id="IPR022678">
    <property type="entry name" value="NMT_CS"/>
</dbReference>
<dbReference type="Pfam" id="PF01233">
    <property type="entry name" value="NMT"/>
    <property type="match status" value="1"/>
</dbReference>
<dbReference type="InterPro" id="IPR000182">
    <property type="entry name" value="GNAT_dom"/>
</dbReference>
<dbReference type="PROSITE" id="PS51186">
    <property type="entry name" value="GNAT"/>
    <property type="match status" value="1"/>
</dbReference>
<keyword evidence="5 8" id="KW-0012">Acyltransferase</keyword>
<sequence>MPTATNGTTKKKVKRRDKEAEEPTAAPRDAEAAAAPSSSLLANAHTQKDLKTDRQLYEIIRGSRVCEDSRRNAERPHKFWDTQPVPKFKDELKDAACGPLEEDKTPGEVRQEPYALPDQFEWATCDVTDEKEMTEIYTLLSENYVEDDDNMFRFDYSVAFLHWALTPPGFVSDWHVGVRVKDKKKKLVGFITGIPAQIRIYDSVIDMAEINFLCVHKKLRSKRLAPVLIKEITRRVNLTNRWQAVYTAGVTLPKPVASCRYWHRSLNPKKLFEVGFSHLGRHMTISRAIKLYRLPDDPVLEGIRGMEACDIPEVTRLLADYLSSYQLHPTLDEEEVRHWLMPRAGVVYSYVRVINKEVTDFLSFYSLPSSVIGNEKHKTLWAAYSYYNVAKTVPLKDLMNDALTLAKIEGFDVFNALDVMENDKILKDLKFGIGDGFLQYYLYNYRCPETKSRPMGPNHRSVAPVRPLTPLPSPRWENMGNEQCAPSSVEAAEWSEWSECAACEGQHNRTKLAGTCGLCPRDHPFPFEFGKKWCKHELNPSTGERLQFDASVQDSCQDRESVACDESRKESAHCTESTRTDEEPCRNETLCAAESAGGVIDEDLTEEETSSPTTPFPAVTTPTPTPTPTLNATIQPHTQNVTTVSPQPSRNDTAGESQPGADGGQGGGGGGGGDVLISRGLMTTEPLSLLLWFVLLLCLFTWLKGR</sequence>
<evidence type="ECO:0000256" key="3">
    <source>
        <dbReference type="ARBA" id="ARBA00022240"/>
    </source>
</evidence>
<feature type="region of interest" description="Disordered" evidence="10">
    <location>
        <begin position="596"/>
        <end position="671"/>
    </location>
</feature>
<evidence type="ECO:0000256" key="7">
    <source>
        <dbReference type="ARBA" id="ARBA00062182"/>
    </source>
</evidence>
<dbReference type="GO" id="GO:0004379">
    <property type="term" value="F:glycylpeptide N-tetradecanoyltransferase activity"/>
    <property type="evidence" value="ECO:0007669"/>
    <property type="project" value="UniProtKB-EC"/>
</dbReference>
<proteinExistence type="inferred from homology"/>
<dbReference type="InParanoid" id="A0A0G4H0M8"/>
<dbReference type="PROSITE" id="PS00976">
    <property type="entry name" value="NMT_2"/>
    <property type="match status" value="1"/>
</dbReference>
<feature type="compositionally biased region" description="Low complexity" evidence="10">
    <location>
        <begin position="23"/>
        <end position="44"/>
    </location>
</feature>
<comment type="similarity">
    <text evidence="1 9">Belongs to the NMT family.</text>
</comment>
<comment type="catalytic activity">
    <reaction evidence="8">
        <text>N-terminal glycyl-[protein] + tetradecanoyl-CoA = N-tetradecanoylglycyl-[protein] + CoA + H(+)</text>
        <dbReference type="Rhea" id="RHEA:15521"/>
        <dbReference type="Rhea" id="RHEA-COMP:12666"/>
        <dbReference type="Rhea" id="RHEA-COMP:12667"/>
        <dbReference type="ChEBI" id="CHEBI:15378"/>
        <dbReference type="ChEBI" id="CHEBI:57287"/>
        <dbReference type="ChEBI" id="CHEBI:57385"/>
        <dbReference type="ChEBI" id="CHEBI:64723"/>
        <dbReference type="ChEBI" id="CHEBI:133050"/>
        <dbReference type="EC" id="2.3.1.97"/>
    </reaction>
</comment>
<organism evidence="13 14">
    <name type="scientific">Vitrella brassicaformis (strain CCMP3155)</name>
    <dbReference type="NCBI Taxonomy" id="1169540"/>
    <lineage>
        <taxon>Eukaryota</taxon>
        <taxon>Sar</taxon>
        <taxon>Alveolata</taxon>
        <taxon>Colpodellida</taxon>
        <taxon>Vitrellaceae</taxon>
        <taxon>Vitrella</taxon>
    </lineage>
</organism>
<dbReference type="EC" id="2.3.1.97" evidence="2 8"/>
<keyword evidence="14" id="KW-1185">Reference proteome</keyword>
<dbReference type="InterPro" id="IPR022677">
    <property type="entry name" value="NMT_C"/>
</dbReference>
<dbReference type="Proteomes" id="UP000041254">
    <property type="component" value="Unassembled WGS sequence"/>
</dbReference>
<feature type="compositionally biased region" description="Gly residues" evidence="10">
    <location>
        <begin position="661"/>
        <end position="671"/>
    </location>
</feature>
<comment type="subunit">
    <text evidence="7">Heterodimer composed of NMT and AK2; AK2 myristoylation stabilizes the complex.</text>
</comment>
<dbReference type="Gene3D" id="3.40.630.170">
    <property type="match status" value="1"/>
</dbReference>
<evidence type="ECO:0000256" key="11">
    <source>
        <dbReference type="SAM" id="Phobius"/>
    </source>
</evidence>
<keyword evidence="4 8" id="KW-0808">Transferase</keyword>
<evidence type="ECO:0000256" key="1">
    <source>
        <dbReference type="ARBA" id="ARBA00009469"/>
    </source>
</evidence>
<dbReference type="Pfam" id="PF02799">
    <property type="entry name" value="NMT_C"/>
    <property type="match status" value="1"/>
</dbReference>
<evidence type="ECO:0000256" key="6">
    <source>
        <dbReference type="ARBA" id="ARBA00059499"/>
    </source>
</evidence>
<dbReference type="OrthoDB" id="60315at2759"/>
<dbReference type="AlphaFoldDB" id="A0A0G4H0M8"/>
<accession>A0A0G4H0M8</accession>
<feature type="compositionally biased region" description="Low complexity" evidence="10">
    <location>
        <begin position="610"/>
        <end position="622"/>
    </location>
</feature>
<evidence type="ECO:0000256" key="2">
    <source>
        <dbReference type="ARBA" id="ARBA00012923"/>
    </source>
</evidence>
<dbReference type="STRING" id="1169540.A0A0G4H0M8"/>
<dbReference type="PROSITE" id="PS00975">
    <property type="entry name" value="NMT_1"/>
    <property type="match status" value="1"/>
</dbReference>
<dbReference type="SUPFAM" id="SSF55729">
    <property type="entry name" value="Acyl-CoA N-acyltransferases (Nat)"/>
    <property type="match status" value="2"/>
</dbReference>
<evidence type="ECO:0000256" key="4">
    <source>
        <dbReference type="ARBA" id="ARBA00022679"/>
    </source>
</evidence>
<dbReference type="InterPro" id="IPR000903">
    <property type="entry name" value="NMT"/>
</dbReference>
<dbReference type="EMBL" id="CDMY01000915">
    <property type="protein sequence ID" value="CEM36970.1"/>
    <property type="molecule type" value="Genomic_DNA"/>
</dbReference>
<name>A0A0G4H0M8_VITBC</name>
<dbReference type="GO" id="GO:0005737">
    <property type="term" value="C:cytoplasm"/>
    <property type="evidence" value="ECO:0007669"/>
    <property type="project" value="TreeGrafter"/>
</dbReference>
<evidence type="ECO:0000256" key="10">
    <source>
        <dbReference type="SAM" id="MobiDB-lite"/>
    </source>
</evidence>
<dbReference type="PANTHER" id="PTHR11377:SF5">
    <property type="entry name" value="GLYCYLPEPTIDE N-TETRADECANOYLTRANSFERASE"/>
    <property type="match status" value="1"/>
</dbReference>
<evidence type="ECO:0000256" key="8">
    <source>
        <dbReference type="RuleBase" id="RU000586"/>
    </source>
</evidence>
<keyword evidence="11" id="KW-0812">Transmembrane</keyword>
<dbReference type="FunFam" id="3.40.630.30:FF:000042">
    <property type="entry name" value="Glycylpeptide N-tetradecanoyltransferase"/>
    <property type="match status" value="1"/>
</dbReference>
<keyword evidence="11" id="KW-0472">Membrane</keyword>
<protein>
    <recommendedName>
        <fullName evidence="3 8">Glycylpeptide N-tetradecanoyltransferase</fullName>
        <ecNumber evidence="2 8">2.3.1.97</ecNumber>
    </recommendedName>
</protein>